<sequence length="145" mass="16658">MNRFSLHCAVNLILLQGKKVLLLQRKQTGFSDGLFGVAGGHVEGKEPAKSALIREVQEEINIQLAPKQLDLVVSVHRKLEHSEYIDLFFTSDSWSGDLRNNEPHKHNCYAWYPINDLPRETMPLVQDAIQSYLKGINYFEMGWDF</sequence>
<proteinExistence type="inferred from homology"/>
<dbReference type="AlphaFoldDB" id="A0A229P5Y9"/>
<evidence type="ECO:0000256" key="7">
    <source>
        <dbReference type="ARBA" id="ARBA00022801"/>
    </source>
</evidence>
<dbReference type="GO" id="GO:0006260">
    <property type="term" value="P:DNA replication"/>
    <property type="evidence" value="ECO:0007669"/>
    <property type="project" value="UniProtKB-KW"/>
</dbReference>
<evidence type="ECO:0000313" key="14">
    <source>
        <dbReference type="Proteomes" id="UP000215145"/>
    </source>
</evidence>
<gene>
    <name evidence="13" type="ORF">CGZ75_11865</name>
</gene>
<dbReference type="Proteomes" id="UP000215145">
    <property type="component" value="Unassembled WGS sequence"/>
</dbReference>
<keyword evidence="9" id="KW-0234">DNA repair</keyword>
<evidence type="ECO:0000256" key="3">
    <source>
        <dbReference type="ARBA" id="ARBA00022457"/>
    </source>
</evidence>
<organism evidence="13 14">
    <name type="scientific">Paenibacillus herberti</name>
    <dbReference type="NCBI Taxonomy" id="1619309"/>
    <lineage>
        <taxon>Bacteria</taxon>
        <taxon>Bacillati</taxon>
        <taxon>Bacillota</taxon>
        <taxon>Bacilli</taxon>
        <taxon>Bacillales</taxon>
        <taxon>Paenibacillaceae</taxon>
        <taxon>Paenibacillus</taxon>
    </lineage>
</organism>
<dbReference type="PROSITE" id="PS51462">
    <property type="entry name" value="NUDIX"/>
    <property type="match status" value="1"/>
</dbReference>
<dbReference type="RefSeq" id="WP_089524344.1">
    <property type="nucleotide sequence ID" value="NZ_NMUQ01000001.1"/>
</dbReference>
<evidence type="ECO:0000313" key="13">
    <source>
        <dbReference type="EMBL" id="OXM17269.1"/>
    </source>
</evidence>
<comment type="catalytic activity">
    <reaction evidence="10">
        <text>8-oxo-dGTP + H2O = 8-oxo-dGMP + diphosphate + H(+)</text>
        <dbReference type="Rhea" id="RHEA:31575"/>
        <dbReference type="ChEBI" id="CHEBI:15377"/>
        <dbReference type="ChEBI" id="CHEBI:15378"/>
        <dbReference type="ChEBI" id="CHEBI:33019"/>
        <dbReference type="ChEBI" id="CHEBI:63224"/>
        <dbReference type="ChEBI" id="CHEBI:77896"/>
        <dbReference type="EC" id="3.6.1.55"/>
    </reaction>
</comment>
<dbReference type="PANTHER" id="PTHR47707">
    <property type="entry name" value="8-OXO-DGTP DIPHOSPHATASE"/>
    <property type="match status" value="1"/>
</dbReference>
<evidence type="ECO:0000256" key="2">
    <source>
        <dbReference type="ARBA" id="ARBA00005582"/>
    </source>
</evidence>
<dbReference type="GO" id="GO:0046872">
    <property type="term" value="F:metal ion binding"/>
    <property type="evidence" value="ECO:0007669"/>
    <property type="project" value="UniProtKB-KW"/>
</dbReference>
<evidence type="ECO:0000256" key="4">
    <source>
        <dbReference type="ARBA" id="ARBA00022705"/>
    </source>
</evidence>
<comment type="cofactor">
    <cofactor evidence="1">
        <name>Mg(2+)</name>
        <dbReference type="ChEBI" id="CHEBI:18420"/>
    </cofactor>
</comment>
<keyword evidence="6" id="KW-0227">DNA damage</keyword>
<evidence type="ECO:0000256" key="9">
    <source>
        <dbReference type="ARBA" id="ARBA00023204"/>
    </source>
</evidence>
<dbReference type="InterPro" id="IPR000086">
    <property type="entry name" value="NUDIX_hydrolase_dom"/>
</dbReference>
<evidence type="ECO:0000259" key="12">
    <source>
        <dbReference type="PROSITE" id="PS51462"/>
    </source>
</evidence>
<keyword evidence="8" id="KW-0460">Magnesium</keyword>
<evidence type="ECO:0000256" key="6">
    <source>
        <dbReference type="ARBA" id="ARBA00022763"/>
    </source>
</evidence>
<protein>
    <recommendedName>
        <fullName evidence="11">8-oxo-dGTP diphosphatase</fullName>
        <ecNumber evidence="11">3.6.1.55</ecNumber>
    </recommendedName>
</protein>
<keyword evidence="5" id="KW-0479">Metal-binding</keyword>
<dbReference type="Gene3D" id="3.90.79.10">
    <property type="entry name" value="Nucleoside Triphosphate Pyrophosphohydrolase"/>
    <property type="match status" value="1"/>
</dbReference>
<comment type="caution">
    <text evidence="13">The sequence shown here is derived from an EMBL/GenBank/DDBJ whole genome shotgun (WGS) entry which is preliminary data.</text>
</comment>
<dbReference type="GO" id="GO:0008413">
    <property type="term" value="F:8-oxo-7,8-dihydroguanosine triphosphate pyrophosphatase activity"/>
    <property type="evidence" value="ECO:0007669"/>
    <property type="project" value="TreeGrafter"/>
</dbReference>
<keyword evidence="3" id="KW-0515">Mutator protein</keyword>
<dbReference type="PANTHER" id="PTHR47707:SF1">
    <property type="entry name" value="NUDIX HYDROLASE FAMILY PROTEIN"/>
    <property type="match status" value="1"/>
</dbReference>
<dbReference type="GO" id="GO:0035539">
    <property type="term" value="F:8-oxo-7,8-dihydrodeoxyguanosine triphosphate pyrophosphatase activity"/>
    <property type="evidence" value="ECO:0007669"/>
    <property type="project" value="UniProtKB-EC"/>
</dbReference>
<dbReference type="SUPFAM" id="SSF55811">
    <property type="entry name" value="Nudix"/>
    <property type="match status" value="1"/>
</dbReference>
<dbReference type="PROSITE" id="PS00893">
    <property type="entry name" value="NUDIX_BOX"/>
    <property type="match status" value="1"/>
</dbReference>
<feature type="domain" description="Nudix hydrolase" evidence="12">
    <location>
        <begin position="5"/>
        <end position="138"/>
    </location>
</feature>
<evidence type="ECO:0000256" key="8">
    <source>
        <dbReference type="ARBA" id="ARBA00022842"/>
    </source>
</evidence>
<dbReference type="EC" id="3.6.1.55" evidence="11"/>
<evidence type="ECO:0000256" key="1">
    <source>
        <dbReference type="ARBA" id="ARBA00001946"/>
    </source>
</evidence>
<reference evidence="13 14" key="1">
    <citation type="submission" date="2017-07" db="EMBL/GenBank/DDBJ databases">
        <title>Paenibacillus herberti R33 genome sequencing and assembly.</title>
        <authorList>
            <person name="Su W."/>
        </authorList>
    </citation>
    <scope>NUCLEOTIDE SEQUENCE [LARGE SCALE GENOMIC DNA]</scope>
    <source>
        <strain evidence="13 14">R33</strain>
    </source>
</reference>
<dbReference type="EMBL" id="NMUQ01000001">
    <property type="protein sequence ID" value="OXM17269.1"/>
    <property type="molecule type" value="Genomic_DNA"/>
</dbReference>
<keyword evidence="7 13" id="KW-0378">Hydrolase</keyword>
<dbReference type="GO" id="GO:0006281">
    <property type="term" value="P:DNA repair"/>
    <property type="evidence" value="ECO:0007669"/>
    <property type="project" value="UniProtKB-KW"/>
</dbReference>
<dbReference type="GO" id="GO:0044715">
    <property type="term" value="F:8-oxo-dGDP phosphatase activity"/>
    <property type="evidence" value="ECO:0007669"/>
    <property type="project" value="TreeGrafter"/>
</dbReference>
<evidence type="ECO:0000256" key="5">
    <source>
        <dbReference type="ARBA" id="ARBA00022723"/>
    </source>
</evidence>
<dbReference type="CDD" id="cd04683">
    <property type="entry name" value="NUDIX_Hydrolase"/>
    <property type="match status" value="1"/>
</dbReference>
<comment type="similarity">
    <text evidence="2">Belongs to the Nudix hydrolase family.</text>
</comment>
<accession>A0A229P5Y9</accession>
<dbReference type="InterPro" id="IPR047127">
    <property type="entry name" value="MutT-like"/>
</dbReference>
<dbReference type="InterPro" id="IPR015797">
    <property type="entry name" value="NUDIX_hydrolase-like_dom_sf"/>
</dbReference>
<evidence type="ECO:0000256" key="10">
    <source>
        <dbReference type="ARBA" id="ARBA00035861"/>
    </source>
</evidence>
<name>A0A229P5Y9_9BACL</name>
<dbReference type="GO" id="GO:0044716">
    <property type="term" value="F:8-oxo-GDP phosphatase activity"/>
    <property type="evidence" value="ECO:0007669"/>
    <property type="project" value="TreeGrafter"/>
</dbReference>
<keyword evidence="4" id="KW-0235">DNA replication</keyword>
<dbReference type="OrthoDB" id="21342at2"/>
<evidence type="ECO:0000256" key="11">
    <source>
        <dbReference type="ARBA" id="ARBA00038905"/>
    </source>
</evidence>
<dbReference type="Pfam" id="PF00293">
    <property type="entry name" value="NUDIX"/>
    <property type="match status" value="1"/>
</dbReference>
<dbReference type="InterPro" id="IPR020084">
    <property type="entry name" value="NUDIX_hydrolase_CS"/>
</dbReference>
<keyword evidence="14" id="KW-1185">Reference proteome</keyword>